<proteinExistence type="inferred from homology"/>
<reference evidence="5 6" key="1">
    <citation type="journal article" date="2017" name="Nature">
        <title>The Apostasia genome and the evolution of orchids.</title>
        <authorList>
            <person name="Zhang G.Q."/>
            <person name="Liu K.W."/>
            <person name="Li Z."/>
            <person name="Lohaus R."/>
            <person name="Hsiao Y.Y."/>
            <person name="Niu S.C."/>
            <person name="Wang J.Y."/>
            <person name="Lin Y.C."/>
            <person name="Xu Q."/>
            <person name="Chen L.J."/>
            <person name="Yoshida K."/>
            <person name="Fujiwara S."/>
            <person name="Wang Z.W."/>
            <person name="Zhang Y.Q."/>
            <person name="Mitsuda N."/>
            <person name="Wang M."/>
            <person name="Liu G.H."/>
            <person name="Pecoraro L."/>
            <person name="Huang H.X."/>
            <person name="Xiao X.J."/>
            <person name="Lin M."/>
            <person name="Wu X.Y."/>
            <person name="Wu W.L."/>
            <person name="Chen Y.Y."/>
            <person name="Chang S.B."/>
            <person name="Sakamoto S."/>
            <person name="Ohme-Takagi M."/>
            <person name="Yagi M."/>
            <person name="Zeng S.J."/>
            <person name="Shen C.Y."/>
            <person name="Yeh C.M."/>
            <person name="Luo Y.B."/>
            <person name="Tsai W.C."/>
            <person name="Van de Peer Y."/>
            <person name="Liu Z.J."/>
        </authorList>
    </citation>
    <scope>NUCLEOTIDE SEQUENCE [LARGE SCALE GENOMIC DNA]</scope>
    <source>
        <strain evidence="6">cv. Shenzhen</strain>
        <tissue evidence="5">Stem</tissue>
    </source>
</reference>
<organism evidence="5 6">
    <name type="scientific">Apostasia shenzhenica</name>
    <dbReference type="NCBI Taxonomy" id="1088818"/>
    <lineage>
        <taxon>Eukaryota</taxon>
        <taxon>Viridiplantae</taxon>
        <taxon>Streptophyta</taxon>
        <taxon>Embryophyta</taxon>
        <taxon>Tracheophyta</taxon>
        <taxon>Spermatophyta</taxon>
        <taxon>Magnoliopsida</taxon>
        <taxon>Liliopsida</taxon>
        <taxon>Asparagales</taxon>
        <taxon>Orchidaceae</taxon>
        <taxon>Apostasioideae</taxon>
        <taxon>Apostasia</taxon>
    </lineage>
</organism>
<keyword evidence="6" id="KW-1185">Reference proteome</keyword>
<dbReference type="EMBL" id="KZ451932">
    <property type="protein sequence ID" value="PKA61080.1"/>
    <property type="molecule type" value="Genomic_DNA"/>
</dbReference>
<feature type="compositionally biased region" description="Polar residues" evidence="4">
    <location>
        <begin position="365"/>
        <end position="374"/>
    </location>
</feature>
<sequence length="834" mass="89829">MRGLPFDLQGKGALQVLESEETGDLVAGEGGVIWSSKIVEVLEPRSVLDQRRSPSPPTSTSTLSSSQGRTTGSDIAGVAAVSENLIVKWPISGATISCTSTAPAGEAGRRKDGWISELQSIQGALEFGGLADGSEKCGTGVDDWEVMLSESAAPPGHEQTFLHWITGDVGDPSNAKHQNLFLSSESSPAVLDSGSGGPGFSLIDSGFGFDSIAEIVGGPSVLASSFDTALSSHGGLKNHHSAQLIHPTPLPPPVAPGSKNRSFFSQTVCPVLAPPVTLSLPPATLFPNSGEQKRQIFVPDVLIQHQQTHSPPNPSFFPPPSFSAVHDLQQTQNFFQSHHSIPLDPSGRIQSTGGGHELFPRLNHPHSQLPHSRNLNLPQLNRVTYLQERPTKTKSPAASNESAAAAAAAAAIAVQQQQQQAIVDQLFKAAELVEAGNFAGAHGILARLNHQLPSAHGKPLLRSAFFFKEALQLLANSACSPSSLHRTPLTTPLTSPLDVVVKLSAYKAFSEVSPVLQFINFTSTQALLEELGTATCIHIIDFDIGVGGQWSSFMEELAQQRSAAIPLLKITAFVCSSAFHPLELRLTRDNLSHFAAELNIPFEFNISSIDSFNPAEILASCNAAIAVSLPVGARHGPSLPSLLGIVKQLLPKVVISVDQACDRSDLSFSNHFLHSFQSYMTLIDSIDAAGANLDVANKIETFVLQPRIENCVIARHRAAVKMMPWRTLFASAGFVPLQFSNFAEMQAECLLKRVQVRGFHAEKRHSSIVLYWQRGELASVSAWRAPLTDHVEEEDDSHWLRWVVVIACRDIRNRKRNIIFMGFGPESAIVNDAQ</sequence>
<dbReference type="STRING" id="1088818.A0A2I0AZW6"/>
<dbReference type="InterPro" id="IPR005202">
    <property type="entry name" value="TF_GRAS"/>
</dbReference>
<feature type="region of interest" description="Disordered" evidence="4">
    <location>
        <begin position="47"/>
        <end position="71"/>
    </location>
</feature>
<accession>A0A2I0AZW6</accession>
<gene>
    <name evidence="5" type="primary">SCL6</name>
    <name evidence="5" type="ORF">AXF42_Ash005976</name>
</gene>
<dbReference type="Pfam" id="PF03514">
    <property type="entry name" value="GRAS"/>
    <property type="match status" value="1"/>
</dbReference>
<feature type="region of interest" description="Disordered" evidence="4">
    <location>
        <begin position="351"/>
        <end position="374"/>
    </location>
</feature>
<evidence type="ECO:0000256" key="4">
    <source>
        <dbReference type="SAM" id="MobiDB-lite"/>
    </source>
</evidence>
<evidence type="ECO:0000256" key="3">
    <source>
        <dbReference type="PROSITE-ProRule" id="PRU01191"/>
    </source>
</evidence>
<feature type="region of interest" description="SAW" evidence="3">
    <location>
        <begin position="713"/>
        <end position="784"/>
    </location>
</feature>
<keyword evidence="2" id="KW-0804">Transcription</keyword>
<feature type="compositionally biased region" description="Low complexity" evidence="4">
    <location>
        <begin position="58"/>
        <end position="71"/>
    </location>
</feature>
<evidence type="ECO:0000313" key="6">
    <source>
        <dbReference type="Proteomes" id="UP000236161"/>
    </source>
</evidence>
<protein>
    <submittedName>
        <fullName evidence="5">Scarecrow-like protein 6</fullName>
    </submittedName>
</protein>
<evidence type="ECO:0000313" key="5">
    <source>
        <dbReference type="EMBL" id="PKA61080.1"/>
    </source>
</evidence>
<dbReference type="PANTHER" id="PTHR31636">
    <property type="entry name" value="OSJNBA0084A10.13 PROTEIN-RELATED"/>
    <property type="match status" value="1"/>
</dbReference>
<dbReference type="OrthoDB" id="666726at2759"/>
<dbReference type="PROSITE" id="PS50985">
    <property type="entry name" value="GRAS"/>
    <property type="match status" value="1"/>
</dbReference>
<keyword evidence="1" id="KW-0805">Transcription regulation</keyword>
<dbReference type="AlphaFoldDB" id="A0A2I0AZW6"/>
<comment type="similarity">
    <text evidence="3">Belongs to the GRAS family.</text>
</comment>
<name>A0A2I0AZW6_9ASPA</name>
<feature type="short sequence motif" description="VHIID" evidence="3">
    <location>
        <begin position="537"/>
        <end position="541"/>
    </location>
</feature>
<dbReference type="Proteomes" id="UP000236161">
    <property type="component" value="Unassembled WGS sequence"/>
</dbReference>
<evidence type="ECO:0000256" key="2">
    <source>
        <dbReference type="ARBA" id="ARBA00023163"/>
    </source>
</evidence>
<evidence type="ECO:0000256" key="1">
    <source>
        <dbReference type="ARBA" id="ARBA00023015"/>
    </source>
</evidence>
<comment type="caution">
    <text evidence="3">Lacks conserved residue(s) required for the propagation of feature annotation.</text>
</comment>